<dbReference type="GO" id="GO:0030497">
    <property type="term" value="P:fatty acid elongation"/>
    <property type="evidence" value="ECO:0007669"/>
    <property type="project" value="TreeGrafter"/>
</dbReference>
<dbReference type="Pfam" id="PF13561">
    <property type="entry name" value="adh_short_C2"/>
    <property type="match status" value="1"/>
</dbReference>
<dbReference type="InterPro" id="IPR057326">
    <property type="entry name" value="KR_dom"/>
</dbReference>
<evidence type="ECO:0000313" key="5">
    <source>
        <dbReference type="Proteomes" id="UP000075025"/>
    </source>
</evidence>
<proteinExistence type="inferred from homology"/>
<evidence type="ECO:0000259" key="3">
    <source>
        <dbReference type="SMART" id="SM00822"/>
    </source>
</evidence>
<keyword evidence="2" id="KW-0560">Oxidoreductase</keyword>
<dbReference type="EMBL" id="LDRT01000029">
    <property type="protein sequence ID" value="KTR95605.1"/>
    <property type="molecule type" value="Genomic_DNA"/>
</dbReference>
<reference evidence="4 5" key="1">
    <citation type="journal article" date="2016" name="Front. Microbiol.">
        <title>Genomic Resource of Rice Seed Associated Bacteria.</title>
        <authorList>
            <person name="Midha S."/>
            <person name="Bansal K."/>
            <person name="Sharma S."/>
            <person name="Kumar N."/>
            <person name="Patil P.P."/>
            <person name="Chaudhry V."/>
            <person name="Patil P.B."/>
        </authorList>
    </citation>
    <scope>NUCLEOTIDE SEQUENCE [LARGE SCALE GENOMIC DNA]</scope>
    <source>
        <strain evidence="4 5">NS220</strain>
    </source>
</reference>
<dbReference type="InterPro" id="IPR020904">
    <property type="entry name" value="Sc_DH/Rdtase_CS"/>
</dbReference>
<evidence type="ECO:0000313" key="4">
    <source>
        <dbReference type="EMBL" id="KTR95605.1"/>
    </source>
</evidence>
<evidence type="ECO:0000256" key="2">
    <source>
        <dbReference type="ARBA" id="ARBA00023002"/>
    </source>
</evidence>
<dbReference type="GO" id="GO:0016616">
    <property type="term" value="F:oxidoreductase activity, acting on the CH-OH group of donors, NAD or NADP as acceptor"/>
    <property type="evidence" value="ECO:0007669"/>
    <property type="project" value="TreeGrafter"/>
</dbReference>
<sequence length="235" mass="23867">MSQRVIVTGGSGGIGAAIVDRFAADGARVAVLDRRAPGGDSASGFFAVDLLDPADTRRAIGEAIDALGGVDVLVNCAGIFQHVSLLDITVEDWDRVLDINARATLVTMQAVAPSMLDARRGAIVNIASMAAKQGGGGEGHYAASKAAVVALTRAGAQEWGCHGVTVNAVCPGYVLTEMGADTRSEADVAAWSAKSPLGRLAIPEDVAGVTHFLASPAGGYLTGQAINVTGGMIMH</sequence>
<dbReference type="PRINTS" id="PR00081">
    <property type="entry name" value="GDHRDH"/>
</dbReference>
<dbReference type="PANTHER" id="PTHR42760:SF40">
    <property type="entry name" value="3-OXOACYL-[ACYL-CARRIER-PROTEIN] REDUCTASE, CHLOROPLASTIC"/>
    <property type="match status" value="1"/>
</dbReference>
<dbReference type="SMART" id="SM00822">
    <property type="entry name" value="PKS_KR"/>
    <property type="match status" value="1"/>
</dbReference>
<dbReference type="CDD" id="cd05233">
    <property type="entry name" value="SDR_c"/>
    <property type="match status" value="1"/>
</dbReference>
<comment type="similarity">
    <text evidence="1">Belongs to the short-chain dehydrogenases/reductases (SDR) family.</text>
</comment>
<dbReference type="SUPFAM" id="SSF51735">
    <property type="entry name" value="NAD(P)-binding Rossmann-fold domains"/>
    <property type="match status" value="1"/>
</dbReference>
<name>A0A147EYX4_MICTE</name>
<comment type="caution">
    <text evidence="4">The sequence shown here is derived from an EMBL/GenBank/DDBJ whole genome shotgun (WGS) entry which is preliminary data.</text>
</comment>
<dbReference type="AlphaFoldDB" id="A0A147EYX4"/>
<evidence type="ECO:0000256" key="1">
    <source>
        <dbReference type="ARBA" id="ARBA00006484"/>
    </source>
</evidence>
<dbReference type="PROSITE" id="PS00061">
    <property type="entry name" value="ADH_SHORT"/>
    <property type="match status" value="1"/>
</dbReference>
<dbReference type="RefSeq" id="WP_058623084.1">
    <property type="nucleotide sequence ID" value="NZ_LDRT01000029.1"/>
</dbReference>
<dbReference type="FunFam" id="3.40.50.720:FF:000084">
    <property type="entry name" value="Short-chain dehydrogenase reductase"/>
    <property type="match status" value="1"/>
</dbReference>
<dbReference type="PATRIC" id="fig|2033.6.peg.2059"/>
<dbReference type="OrthoDB" id="286404at2"/>
<dbReference type="PANTHER" id="PTHR42760">
    <property type="entry name" value="SHORT-CHAIN DEHYDROGENASES/REDUCTASES FAMILY MEMBER"/>
    <property type="match status" value="1"/>
</dbReference>
<organism evidence="4 5">
    <name type="scientific">Microbacterium testaceum</name>
    <name type="common">Aureobacterium testaceum</name>
    <name type="synonym">Brevibacterium testaceum</name>
    <dbReference type="NCBI Taxonomy" id="2033"/>
    <lineage>
        <taxon>Bacteria</taxon>
        <taxon>Bacillati</taxon>
        <taxon>Actinomycetota</taxon>
        <taxon>Actinomycetes</taxon>
        <taxon>Micrococcales</taxon>
        <taxon>Microbacteriaceae</taxon>
        <taxon>Microbacterium</taxon>
    </lineage>
</organism>
<dbReference type="Proteomes" id="UP000075025">
    <property type="component" value="Unassembled WGS sequence"/>
</dbReference>
<gene>
    <name evidence="4" type="ORF">NS220_05505</name>
</gene>
<dbReference type="PRINTS" id="PR00080">
    <property type="entry name" value="SDRFAMILY"/>
</dbReference>
<dbReference type="InterPro" id="IPR002347">
    <property type="entry name" value="SDR_fam"/>
</dbReference>
<protein>
    <submittedName>
        <fullName evidence="4">Short-chain dehydrogenase</fullName>
    </submittedName>
</protein>
<dbReference type="Gene3D" id="3.40.50.720">
    <property type="entry name" value="NAD(P)-binding Rossmann-like Domain"/>
    <property type="match status" value="1"/>
</dbReference>
<dbReference type="InterPro" id="IPR036291">
    <property type="entry name" value="NAD(P)-bd_dom_sf"/>
</dbReference>
<feature type="domain" description="Ketoreductase" evidence="3">
    <location>
        <begin position="3"/>
        <end position="172"/>
    </location>
</feature>
<accession>A0A147EYX4</accession>